<accession>A0A0G1QGJ7</accession>
<dbReference type="Gene3D" id="3.40.50.150">
    <property type="entry name" value="Vaccinia Virus protein VP39"/>
    <property type="match status" value="1"/>
</dbReference>
<organism evidence="4 5">
    <name type="scientific">Berkelbacteria bacterium GW2011_GWA2_46_7</name>
    <dbReference type="NCBI Taxonomy" id="1618335"/>
    <lineage>
        <taxon>Bacteria</taxon>
        <taxon>Candidatus Berkelbacteria</taxon>
    </lineage>
</organism>
<protein>
    <submittedName>
        <fullName evidence="4">Uncharacterized protein</fullName>
    </submittedName>
</protein>
<keyword evidence="3" id="KW-0680">Restriction system</keyword>
<comment type="caution">
    <text evidence="4">The sequence shown here is derived from an EMBL/GenBank/DDBJ whole genome shotgun (WGS) entry which is preliminary data.</text>
</comment>
<name>A0A0G1QGJ7_9BACT</name>
<proteinExistence type="predicted"/>
<dbReference type="Pfam" id="PF00145">
    <property type="entry name" value="DNA_methylase"/>
    <property type="match status" value="1"/>
</dbReference>
<evidence type="ECO:0000256" key="1">
    <source>
        <dbReference type="ARBA" id="ARBA00022603"/>
    </source>
</evidence>
<dbReference type="GO" id="GO:0009307">
    <property type="term" value="P:DNA restriction-modification system"/>
    <property type="evidence" value="ECO:0007669"/>
    <property type="project" value="UniProtKB-KW"/>
</dbReference>
<gene>
    <name evidence="4" type="ORF">UX60_C0011G0024</name>
</gene>
<reference evidence="4 5" key="1">
    <citation type="journal article" date="2015" name="Nature">
        <title>rRNA introns, odd ribosomes, and small enigmatic genomes across a large radiation of phyla.</title>
        <authorList>
            <person name="Brown C.T."/>
            <person name="Hug L.A."/>
            <person name="Thomas B.C."/>
            <person name="Sharon I."/>
            <person name="Castelle C.J."/>
            <person name="Singh A."/>
            <person name="Wilkins M.J."/>
            <person name="Williams K.H."/>
            <person name="Banfield J.F."/>
        </authorList>
    </citation>
    <scope>NUCLEOTIDE SEQUENCE [LARGE SCALE GENOMIC DNA]</scope>
</reference>
<dbReference type="SUPFAM" id="SSF53335">
    <property type="entry name" value="S-adenosyl-L-methionine-dependent methyltransferases"/>
    <property type="match status" value="1"/>
</dbReference>
<dbReference type="GO" id="GO:0008168">
    <property type="term" value="F:methyltransferase activity"/>
    <property type="evidence" value="ECO:0007669"/>
    <property type="project" value="UniProtKB-KW"/>
</dbReference>
<dbReference type="PATRIC" id="fig|1618335.3.peg.187"/>
<dbReference type="AlphaFoldDB" id="A0A0G1QGJ7"/>
<evidence type="ECO:0000313" key="5">
    <source>
        <dbReference type="Proteomes" id="UP000034487"/>
    </source>
</evidence>
<dbReference type="InterPro" id="IPR029063">
    <property type="entry name" value="SAM-dependent_MTases_sf"/>
</dbReference>
<keyword evidence="2" id="KW-0808">Transferase</keyword>
<dbReference type="GO" id="GO:0032259">
    <property type="term" value="P:methylation"/>
    <property type="evidence" value="ECO:0007669"/>
    <property type="project" value="UniProtKB-KW"/>
</dbReference>
<evidence type="ECO:0000313" key="4">
    <source>
        <dbReference type="EMBL" id="KKU44094.1"/>
    </source>
</evidence>
<keyword evidence="1" id="KW-0489">Methyltransferase</keyword>
<dbReference type="Proteomes" id="UP000034487">
    <property type="component" value="Unassembled WGS sequence"/>
</dbReference>
<evidence type="ECO:0000256" key="3">
    <source>
        <dbReference type="ARBA" id="ARBA00022747"/>
    </source>
</evidence>
<sequence>MNNGEAIQTIVKDFEKLGYHVVYKLLTAADYGVPQTRQRVIIVGTRKDKLPPFEHPDRAIQSYQPISQDQPCELNTTVI</sequence>
<dbReference type="EMBL" id="LCMV01000011">
    <property type="protein sequence ID" value="KKU44094.1"/>
    <property type="molecule type" value="Genomic_DNA"/>
</dbReference>
<evidence type="ECO:0000256" key="2">
    <source>
        <dbReference type="ARBA" id="ARBA00022679"/>
    </source>
</evidence>
<dbReference type="InterPro" id="IPR001525">
    <property type="entry name" value="C5_MeTfrase"/>
</dbReference>